<protein>
    <submittedName>
        <fullName evidence="1">DEHA2G21692p</fullName>
    </submittedName>
</protein>
<organism evidence="1 2">
    <name type="scientific">Debaryomyces hansenii (strain ATCC 36239 / CBS 767 / BCRC 21394 / JCM 1990 / NBRC 0083 / IGC 2968)</name>
    <name type="common">Yeast</name>
    <name type="synonym">Torulaspora hansenii</name>
    <dbReference type="NCBI Taxonomy" id="284592"/>
    <lineage>
        <taxon>Eukaryota</taxon>
        <taxon>Fungi</taxon>
        <taxon>Dikarya</taxon>
        <taxon>Ascomycota</taxon>
        <taxon>Saccharomycotina</taxon>
        <taxon>Pichiomycetes</taxon>
        <taxon>Debaryomycetaceae</taxon>
        <taxon>Debaryomyces</taxon>
    </lineage>
</organism>
<gene>
    <name evidence="1" type="ordered locus">DEHA2G21692g</name>
</gene>
<proteinExistence type="predicted"/>
<dbReference type="KEGG" id="dha:DEHA2G21692g"/>
<evidence type="ECO:0000313" key="2">
    <source>
        <dbReference type="Proteomes" id="UP000000599"/>
    </source>
</evidence>
<keyword evidence="2" id="KW-1185">Reference proteome</keyword>
<reference evidence="1 2" key="1">
    <citation type="journal article" date="2004" name="Nature">
        <title>Genome evolution in yeasts.</title>
        <authorList>
            <consortium name="Genolevures"/>
            <person name="Dujon B."/>
            <person name="Sherman D."/>
            <person name="Fischer G."/>
            <person name="Durrens P."/>
            <person name="Casaregola S."/>
            <person name="Lafontaine I."/>
            <person name="de Montigny J."/>
            <person name="Marck C."/>
            <person name="Neuveglise C."/>
            <person name="Talla E."/>
            <person name="Goffard N."/>
            <person name="Frangeul L."/>
            <person name="Aigle M."/>
            <person name="Anthouard V."/>
            <person name="Babour A."/>
            <person name="Barbe V."/>
            <person name="Barnay S."/>
            <person name="Blanchin S."/>
            <person name="Beckerich J.M."/>
            <person name="Beyne E."/>
            <person name="Bleykasten C."/>
            <person name="Boisrame A."/>
            <person name="Boyer J."/>
            <person name="Cattolico L."/>
            <person name="Confanioleri F."/>
            <person name="de Daruvar A."/>
            <person name="Despons L."/>
            <person name="Fabre E."/>
            <person name="Fairhead C."/>
            <person name="Ferry-Dumazet H."/>
            <person name="Groppi A."/>
            <person name="Hantraye F."/>
            <person name="Hennequin C."/>
            <person name="Jauniaux N."/>
            <person name="Joyet P."/>
            <person name="Kachouri R."/>
            <person name="Kerrest A."/>
            <person name="Koszul R."/>
            <person name="Lemaire M."/>
            <person name="Lesur I."/>
            <person name="Ma L."/>
            <person name="Muller H."/>
            <person name="Nicaud J.M."/>
            <person name="Nikolski M."/>
            <person name="Oztas S."/>
            <person name="Ozier-Kalogeropoulos O."/>
            <person name="Pellenz S."/>
            <person name="Potier S."/>
            <person name="Richard G.F."/>
            <person name="Straub M.L."/>
            <person name="Suleau A."/>
            <person name="Swennene D."/>
            <person name="Tekaia F."/>
            <person name="Wesolowski-Louvel M."/>
            <person name="Westhof E."/>
            <person name="Wirth B."/>
            <person name="Zeniou-Meyer M."/>
            <person name="Zivanovic I."/>
            <person name="Bolotin-Fukuhara M."/>
            <person name="Thierry A."/>
            <person name="Bouchier C."/>
            <person name="Caudron B."/>
            <person name="Scarpelli C."/>
            <person name="Gaillardin C."/>
            <person name="Weissenbach J."/>
            <person name="Wincker P."/>
            <person name="Souciet J.L."/>
        </authorList>
    </citation>
    <scope>NUCLEOTIDE SEQUENCE [LARGE SCALE GENOMIC DNA]</scope>
    <source>
        <strain evidence="2">ATCC 36239 / CBS 767 / BCRC 21394 / JCM 1990 / NBRC 0083 / IGC 2968</strain>
    </source>
</reference>
<sequence>MAGKDFSLSSELVSENISYDLSHMKASIIYNGNEYSLDEIYNLPTGDKSVSVRYYDDATLDVNKELVLTLDNAYGEIFDYPIEYVLKGGTVDQLLNKAVRYVISDDGAEQLANGTIPKGVKGFLTRITYDPISTHDDIISRARNYISQNKRYSHANCGVACSSCKCKRVTDRWKQNCSSGSPYGQPICTWIDLSS</sequence>
<dbReference type="InParanoid" id="Q6BH35"/>
<dbReference type="AlphaFoldDB" id="Q6BH35"/>
<dbReference type="EMBL" id="CR382139">
    <property type="protein sequence ID" value="CAG90996.2"/>
    <property type="molecule type" value="Genomic_DNA"/>
</dbReference>
<dbReference type="GeneID" id="2905436"/>
<name>Q6BH35_DEBHA</name>
<dbReference type="HOGENOM" id="CLU_1396273_0_0_1"/>
<accession>Q6BH35</accession>
<dbReference type="VEuPathDB" id="FungiDB:DEHA2G21692g"/>
<evidence type="ECO:0000313" key="1">
    <source>
        <dbReference type="EMBL" id="CAG90996.2"/>
    </source>
</evidence>
<dbReference type="RefSeq" id="XP_462486.2">
    <property type="nucleotide sequence ID" value="XM_462486.1"/>
</dbReference>
<dbReference type="Proteomes" id="UP000000599">
    <property type="component" value="Chromosome G"/>
</dbReference>